<organism evidence="1 2">
    <name type="scientific">Chionoecetes opilio</name>
    <name type="common">Atlantic snow crab</name>
    <name type="synonym">Cancer opilio</name>
    <dbReference type="NCBI Taxonomy" id="41210"/>
    <lineage>
        <taxon>Eukaryota</taxon>
        <taxon>Metazoa</taxon>
        <taxon>Ecdysozoa</taxon>
        <taxon>Arthropoda</taxon>
        <taxon>Crustacea</taxon>
        <taxon>Multicrustacea</taxon>
        <taxon>Malacostraca</taxon>
        <taxon>Eumalacostraca</taxon>
        <taxon>Eucarida</taxon>
        <taxon>Decapoda</taxon>
        <taxon>Pleocyemata</taxon>
        <taxon>Brachyura</taxon>
        <taxon>Eubrachyura</taxon>
        <taxon>Majoidea</taxon>
        <taxon>Majidae</taxon>
        <taxon>Chionoecetes</taxon>
    </lineage>
</organism>
<evidence type="ECO:0000313" key="1">
    <source>
        <dbReference type="EMBL" id="KAG0719131.1"/>
    </source>
</evidence>
<name>A0A8J5CSJ0_CHIOP</name>
<dbReference type="Proteomes" id="UP000770661">
    <property type="component" value="Unassembled WGS sequence"/>
</dbReference>
<sequence length="101" mass="11593">MKLWRRDGSWSWCDVCKASVPSTEAQNKVVAFCDVDAKKVNTFYTYEASPDRVKPRVPILHFTKARPPLVICMKLELTGGKFEENLASLKLQEGKDYHLFN</sequence>
<dbReference type="OrthoDB" id="206708at2759"/>
<dbReference type="EMBL" id="JACEEZ010015015">
    <property type="protein sequence ID" value="KAG0719131.1"/>
    <property type="molecule type" value="Genomic_DNA"/>
</dbReference>
<proteinExistence type="predicted"/>
<reference evidence="1" key="1">
    <citation type="submission" date="2020-07" db="EMBL/GenBank/DDBJ databases">
        <title>The High-quality genome of the commercially important snow crab, Chionoecetes opilio.</title>
        <authorList>
            <person name="Jeong J.-H."/>
            <person name="Ryu S."/>
        </authorList>
    </citation>
    <scope>NUCLEOTIDE SEQUENCE</scope>
    <source>
        <strain evidence="1">MADBK_172401_WGS</strain>
        <tissue evidence="1">Digestive gland</tissue>
    </source>
</reference>
<keyword evidence="2" id="KW-1185">Reference proteome</keyword>
<evidence type="ECO:0000313" key="2">
    <source>
        <dbReference type="Proteomes" id="UP000770661"/>
    </source>
</evidence>
<dbReference type="AlphaFoldDB" id="A0A8J5CSJ0"/>
<protein>
    <submittedName>
        <fullName evidence="1">UDP-GlcNAc:betaGal beta-1,3-N-acetylglucosaminyltransferase-like protein 1</fullName>
    </submittedName>
</protein>
<comment type="caution">
    <text evidence="1">The sequence shown here is derived from an EMBL/GenBank/DDBJ whole genome shotgun (WGS) entry which is preliminary data.</text>
</comment>
<accession>A0A8J5CSJ0</accession>
<gene>
    <name evidence="1" type="primary">B3GNTL1</name>
    <name evidence="1" type="ORF">GWK47_007376</name>
</gene>